<feature type="compositionally biased region" description="Basic and acidic residues" evidence="1">
    <location>
        <begin position="107"/>
        <end position="121"/>
    </location>
</feature>
<accession>A0A8H5D2U7</accession>
<feature type="compositionally biased region" description="Polar residues" evidence="1">
    <location>
        <begin position="377"/>
        <end position="387"/>
    </location>
</feature>
<dbReference type="CDD" id="cd02440">
    <property type="entry name" value="AdoMet_MTases"/>
    <property type="match status" value="1"/>
</dbReference>
<dbReference type="Proteomes" id="UP000559027">
    <property type="component" value="Unassembled WGS sequence"/>
</dbReference>
<feature type="region of interest" description="Disordered" evidence="1">
    <location>
        <begin position="352"/>
        <end position="392"/>
    </location>
</feature>
<protein>
    <recommendedName>
        <fullName evidence="2">Methyltransferase domain-containing protein</fullName>
    </recommendedName>
</protein>
<dbReference type="EMBL" id="JAACJO010000011">
    <property type="protein sequence ID" value="KAF5352470.1"/>
    <property type="molecule type" value="Genomic_DNA"/>
</dbReference>
<gene>
    <name evidence="3" type="ORF">D9756_005861</name>
</gene>
<feature type="compositionally biased region" description="Basic and acidic residues" evidence="1">
    <location>
        <begin position="78"/>
        <end position="98"/>
    </location>
</feature>
<feature type="region of interest" description="Disordered" evidence="1">
    <location>
        <begin position="484"/>
        <end position="534"/>
    </location>
</feature>
<evidence type="ECO:0000313" key="3">
    <source>
        <dbReference type="EMBL" id="KAF5352470.1"/>
    </source>
</evidence>
<proteinExistence type="predicted"/>
<dbReference type="PANTHER" id="PTHR43591">
    <property type="entry name" value="METHYLTRANSFERASE"/>
    <property type="match status" value="1"/>
</dbReference>
<comment type="caution">
    <text evidence="3">The sequence shown here is derived from an EMBL/GenBank/DDBJ whole genome shotgun (WGS) entry which is preliminary data.</text>
</comment>
<feature type="compositionally biased region" description="Acidic residues" evidence="1">
    <location>
        <begin position="515"/>
        <end position="524"/>
    </location>
</feature>
<name>A0A8H5D2U7_9AGAR</name>
<keyword evidence="4" id="KW-1185">Reference proteome</keyword>
<organism evidence="3 4">
    <name type="scientific">Leucocoprinus leucothites</name>
    <dbReference type="NCBI Taxonomy" id="201217"/>
    <lineage>
        <taxon>Eukaryota</taxon>
        <taxon>Fungi</taxon>
        <taxon>Dikarya</taxon>
        <taxon>Basidiomycota</taxon>
        <taxon>Agaricomycotina</taxon>
        <taxon>Agaricomycetes</taxon>
        <taxon>Agaricomycetidae</taxon>
        <taxon>Agaricales</taxon>
        <taxon>Agaricineae</taxon>
        <taxon>Agaricaceae</taxon>
        <taxon>Leucocoprinus</taxon>
    </lineage>
</organism>
<evidence type="ECO:0000256" key="1">
    <source>
        <dbReference type="SAM" id="MobiDB-lite"/>
    </source>
</evidence>
<evidence type="ECO:0000313" key="4">
    <source>
        <dbReference type="Proteomes" id="UP000559027"/>
    </source>
</evidence>
<feature type="compositionally biased region" description="Basic and acidic residues" evidence="1">
    <location>
        <begin position="505"/>
        <end position="514"/>
    </location>
</feature>
<dbReference type="AlphaFoldDB" id="A0A8H5D2U7"/>
<evidence type="ECO:0000259" key="2">
    <source>
        <dbReference type="Pfam" id="PF13649"/>
    </source>
</evidence>
<feature type="region of interest" description="Disordered" evidence="1">
    <location>
        <begin position="78"/>
        <end position="123"/>
    </location>
</feature>
<dbReference type="OrthoDB" id="2013972at2759"/>
<reference evidence="3 4" key="1">
    <citation type="journal article" date="2020" name="ISME J.">
        <title>Uncovering the hidden diversity of litter-decomposition mechanisms in mushroom-forming fungi.</title>
        <authorList>
            <person name="Floudas D."/>
            <person name="Bentzer J."/>
            <person name="Ahren D."/>
            <person name="Johansson T."/>
            <person name="Persson P."/>
            <person name="Tunlid A."/>
        </authorList>
    </citation>
    <scope>NUCLEOTIDE SEQUENCE [LARGE SCALE GENOMIC DNA]</scope>
    <source>
        <strain evidence="3 4">CBS 146.42</strain>
    </source>
</reference>
<dbReference type="SUPFAM" id="SSF53335">
    <property type="entry name" value="S-adenosyl-L-methionine-dependent methyltransferases"/>
    <property type="match status" value="1"/>
</dbReference>
<dbReference type="InterPro" id="IPR041698">
    <property type="entry name" value="Methyltransf_25"/>
</dbReference>
<feature type="domain" description="Methyltransferase" evidence="2">
    <location>
        <begin position="223"/>
        <end position="333"/>
    </location>
</feature>
<feature type="region of interest" description="Disordered" evidence="1">
    <location>
        <begin position="1"/>
        <end position="61"/>
    </location>
</feature>
<dbReference type="InterPro" id="IPR029063">
    <property type="entry name" value="SAM-dependent_MTases_sf"/>
</dbReference>
<sequence>MAAIGTQRPLTQYIFPSPAPSQQAREKKPSSHRRPQTSHYRPFSQLLSEDPEVSAPRSTKLSRRNSISLLMSIPSYSLREKGTRSREKGKKKEREGRARQLSSHTFASDEDKPFTDKERTSQFRRGLTSKASLTSLNRVIDISTHCVHEDGRVLHTEDTFVKKRVWHRYGSMTMHPYPHDAVYMQSYDPVMLESEKYSYLLLRRLTSSIPTFSTSMDKPPSNVLDLGCGQGHWLLDASYHWPSAKFTGFDLVDILLAELQERPNVQLVRGNLYVFFFFCYPYQLIDGPSVKYRLPFPDKNFDFVRMANLGLAIPHEKWSFVVAEARRVLKIGGQLEIIDDQISFPYGAFPVVTPPSSPRSQESPTPGAKRRHGDTVGTGSDTSSPTLRGSEIADSDCTLIDEGVTSSRPESYLATVGCQRRSIAYLQRWAANRQVAQDVEDTFIGMLRKRFVHPSPEDFVPDLLRYTFGSGNISTTQTYNIRLAPASSITSTPPHPTDPPSSITRADKLTHSDQDSGDCPEEDGLGSKHASPTRAAFPLRHSAKAAGRLGISYSDLVVATAAARRPVVQNTQPYRYSTVRGPLQSPGIIVAPSTFIPLTATETEFHACKWIHTLLGCRPAIFDYVRSQVDETGRRLVSDSELKDALWSYESFRRQRFHWPTDSENDPESFATPCITNTRKLDLQRLIESREEPIHIRTIQVYHATKTDMTSLASLLFNSPSK</sequence>
<dbReference type="Pfam" id="PF13649">
    <property type="entry name" value="Methyltransf_25"/>
    <property type="match status" value="1"/>
</dbReference>
<dbReference type="Gene3D" id="3.40.50.150">
    <property type="entry name" value="Vaccinia Virus protein VP39"/>
    <property type="match status" value="1"/>
</dbReference>